<proteinExistence type="predicted"/>
<comment type="caution">
    <text evidence="2">Lacks conserved residue(s) required for the propagation of feature annotation.</text>
</comment>
<feature type="compositionally biased region" description="Low complexity" evidence="3">
    <location>
        <begin position="471"/>
        <end position="481"/>
    </location>
</feature>
<dbReference type="EMBL" id="MU826835">
    <property type="protein sequence ID" value="KAJ7372770.1"/>
    <property type="molecule type" value="Genomic_DNA"/>
</dbReference>
<keyword evidence="4" id="KW-0472">Membrane</keyword>
<keyword evidence="7" id="KW-1185">Reference proteome</keyword>
<dbReference type="SUPFAM" id="SSF49854">
    <property type="entry name" value="Spermadhesin, CUB domain"/>
    <property type="match status" value="1"/>
</dbReference>
<dbReference type="CDD" id="cd00041">
    <property type="entry name" value="CUB"/>
    <property type="match status" value="1"/>
</dbReference>
<dbReference type="Pfam" id="PF00431">
    <property type="entry name" value="CUB"/>
    <property type="match status" value="1"/>
</dbReference>
<dbReference type="OrthoDB" id="5986870at2759"/>
<feature type="compositionally biased region" description="Polar residues" evidence="3">
    <location>
        <begin position="425"/>
        <end position="440"/>
    </location>
</feature>
<evidence type="ECO:0000313" key="7">
    <source>
        <dbReference type="Proteomes" id="UP001163046"/>
    </source>
</evidence>
<dbReference type="InterPro" id="IPR031569">
    <property type="entry name" value="ApeC"/>
</dbReference>
<name>A0A9W9Z0H2_9CNID</name>
<dbReference type="PANTHER" id="PTHR19324:SF33">
    <property type="entry name" value="MUCIN-5AC"/>
    <property type="match status" value="1"/>
</dbReference>
<dbReference type="FunFam" id="2.60.120.290:FF:000005">
    <property type="entry name" value="Procollagen C-endopeptidase enhancer 1"/>
    <property type="match status" value="1"/>
</dbReference>
<feature type="region of interest" description="Disordered" evidence="3">
    <location>
        <begin position="351"/>
        <end position="497"/>
    </location>
</feature>
<dbReference type="SMART" id="SM00042">
    <property type="entry name" value="CUB"/>
    <property type="match status" value="1"/>
</dbReference>
<feature type="compositionally biased region" description="Low complexity" evidence="3">
    <location>
        <begin position="361"/>
        <end position="408"/>
    </location>
</feature>
<keyword evidence="4" id="KW-0812">Transmembrane</keyword>
<gene>
    <name evidence="6" type="ORF">OS493_018048</name>
</gene>
<sequence>MTVSSHAVQWPSGKYGLPMAKSGCPKANGFSWETGYIYQDLEDDKSLTKNSSSFHLNASVLSSGDVRQSFCIKMNKSAAVDNSRFNWPAGEYCIYKKSSRCPTLLQDGWVLWDDENTKFMGVNLNSKSGIVPAGNYKQDTQIFFCCQTVGSTSDPIELPIESPFYLMAFNNKRCQEVLKTIHTMEYIRYDTENDKNHDRQVSPYPYGADLREPYIYYCYYQACRWTKTALTGSIWSPSYPITYKNKAWCEWYIIVPWNYIVSLKFIDFRLEMIDMCVTSSCDCDYVEVYDNFPDGKSVLVGKYCMGVAYPYGDIKSSSNNVTVIFRSDFTVGAAGFKALYQAIQVTAPTSLKSTTKETQKTTPSVVSTTVNPTTIPSTGTAIKGTTSGNNASTTTSSISSNKTTTTRRSPPEETTTKQTTPATSGKPTSEATTVITKENNTTILPFTNTSSTTTSFTTEEQTSTRPRETTETSTTRQPTEQHISPTEPSSTGKQWTDTAATANEEGIHKARDENPATGGNVYVIVAVTVSLIAITAVVAGAMFYLCRKRQLKRNQINRNSLTVVFTTVTAEKTVGAANVAPNMYGNSEENEEEERYTNITKQEQFNILYDNRAIMDSDETFVEDDEIKESDNPLYSTSAETEQDENRNVLYESMDDVSQSIAEAETINPVYERLV</sequence>
<dbReference type="InterPro" id="IPR000859">
    <property type="entry name" value="CUB_dom"/>
</dbReference>
<feature type="compositionally biased region" description="Polar residues" evidence="3">
    <location>
        <begin position="482"/>
        <end position="497"/>
    </location>
</feature>
<evidence type="ECO:0000256" key="2">
    <source>
        <dbReference type="PROSITE-ProRule" id="PRU00059"/>
    </source>
</evidence>
<keyword evidence="1" id="KW-1015">Disulfide bond</keyword>
<evidence type="ECO:0000256" key="1">
    <source>
        <dbReference type="ARBA" id="ARBA00023157"/>
    </source>
</evidence>
<organism evidence="6 7">
    <name type="scientific">Desmophyllum pertusum</name>
    <dbReference type="NCBI Taxonomy" id="174260"/>
    <lineage>
        <taxon>Eukaryota</taxon>
        <taxon>Metazoa</taxon>
        <taxon>Cnidaria</taxon>
        <taxon>Anthozoa</taxon>
        <taxon>Hexacorallia</taxon>
        <taxon>Scleractinia</taxon>
        <taxon>Caryophylliina</taxon>
        <taxon>Caryophylliidae</taxon>
        <taxon>Desmophyllum</taxon>
    </lineage>
</organism>
<dbReference type="PROSITE" id="PS01180">
    <property type="entry name" value="CUB"/>
    <property type="match status" value="1"/>
</dbReference>
<dbReference type="Pfam" id="PF16977">
    <property type="entry name" value="ApeC"/>
    <property type="match status" value="1"/>
</dbReference>
<dbReference type="Gene3D" id="2.60.120.290">
    <property type="entry name" value="Spermadhesin, CUB domain"/>
    <property type="match status" value="1"/>
</dbReference>
<dbReference type="Proteomes" id="UP001163046">
    <property type="component" value="Unassembled WGS sequence"/>
</dbReference>
<dbReference type="AlphaFoldDB" id="A0A9W9Z0H2"/>
<evidence type="ECO:0000259" key="5">
    <source>
        <dbReference type="PROSITE" id="PS01180"/>
    </source>
</evidence>
<protein>
    <recommendedName>
        <fullName evidence="5">CUB domain-containing protein</fullName>
    </recommendedName>
</protein>
<comment type="caution">
    <text evidence="6">The sequence shown here is derived from an EMBL/GenBank/DDBJ whole genome shotgun (WGS) entry which is preliminary data.</text>
</comment>
<evidence type="ECO:0000313" key="6">
    <source>
        <dbReference type="EMBL" id="KAJ7372770.1"/>
    </source>
</evidence>
<keyword evidence="4" id="KW-1133">Transmembrane helix</keyword>
<accession>A0A9W9Z0H2</accession>
<reference evidence="6" key="1">
    <citation type="submission" date="2023-01" db="EMBL/GenBank/DDBJ databases">
        <title>Genome assembly of the deep-sea coral Lophelia pertusa.</title>
        <authorList>
            <person name="Herrera S."/>
            <person name="Cordes E."/>
        </authorList>
    </citation>
    <scope>NUCLEOTIDE SEQUENCE</scope>
    <source>
        <strain evidence="6">USNM1676648</strain>
        <tissue evidence="6">Polyp</tissue>
    </source>
</reference>
<feature type="domain" description="CUB" evidence="5">
    <location>
        <begin position="223"/>
        <end position="343"/>
    </location>
</feature>
<evidence type="ECO:0000256" key="4">
    <source>
        <dbReference type="SAM" id="Phobius"/>
    </source>
</evidence>
<dbReference type="InterPro" id="IPR035914">
    <property type="entry name" value="Sperma_CUB_dom_sf"/>
</dbReference>
<feature type="transmembrane region" description="Helical" evidence="4">
    <location>
        <begin position="521"/>
        <end position="545"/>
    </location>
</feature>
<evidence type="ECO:0000256" key="3">
    <source>
        <dbReference type="SAM" id="MobiDB-lite"/>
    </source>
</evidence>
<feature type="compositionally biased region" description="Low complexity" evidence="3">
    <location>
        <begin position="441"/>
        <end position="464"/>
    </location>
</feature>
<dbReference type="PANTHER" id="PTHR19324">
    <property type="entry name" value="PERFORIN-LIKE PROTEIN 1"/>
    <property type="match status" value="1"/>
</dbReference>